<keyword evidence="6 10" id="KW-0479">Metal-binding</keyword>
<comment type="subcellular location">
    <subcellularLocation>
        <location evidence="10">Cytoplasm</location>
    </subcellularLocation>
</comment>
<evidence type="ECO:0000256" key="5">
    <source>
        <dbReference type="ARBA" id="ARBA00022691"/>
    </source>
</evidence>
<dbReference type="GO" id="GO:0005737">
    <property type="term" value="C:cytoplasm"/>
    <property type="evidence" value="ECO:0007669"/>
    <property type="project" value="UniProtKB-SubCell"/>
</dbReference>
<evidence type="ECO:0000259" key="11">
    <source>
        <dbReference type="PROSITE" id="PS51918"/>
    </source>
</evidence>
<dbReference type="SFLD" id="SFLDS00029">
    <property type="entry name" value="Radical_SAM"/>
    <property type="match status" value="1"/>
</dbReference>
<sequence length="383" mass="42559">MSSDSPPPDSEAPGLYLHVPFCRSKCRYCAFYSEPVAGHDVPRLVSALRAEVGRYRSVQAVRTVYVGGGSPISLPVDQLASLIDTVASIWPNTEEFTVECNPGQTDVEMLSMLARCGVNRLSFGVQSFHTSELELLGRRHSVDDAVRSVRQAQYLGFANVGIDLIFAVPGSTLDSWQQCLESALSLSIQHISTYSLSFESGTPLYEAHRLGRIESIEENTDRAMYELAIDLLASAGFAQYEISNFAREGFECVHNMGCWENRPYIGIGPSAASYWLGERTANVADIDAYIRRIEAGLPATEQRQQSNRDDRICETAVLNMRTRRGVDLADFQRRTGADFRKIFERPLRRYEREGLIETGAGRVCLSRRALAVADSVLCDFSSL</sequence>
<dbReference type="InterPro" id="IPR013785">
    <property type="entry name" value="Aldolase_TIM"/>
</dbReference>
<dbReference type="PANTHER" id="PTHR13932:SF5">
    <property type="entry name" value="RADICAL S-ADENOSYL METHIONINE DOMAIN-CONTAINING PROTEIN 1, MITOCHONDRIAL"/>
    <property type="match status" value="1"/>
</dbReference>
<evidence type="ECO:0000256" key="9">
    <source>
        <dbReference type="ARBA" id="ARBA00023186"/>
    </source>
</evidence>
<dbReference type="SUPFAM" id="SSF102114">
    <property type="entry name" value="Radical SAM enzymes"/>
    <property type="match status" value="1"/>
</dbReference>
<evidence type="ECO:0000313" key="12">
    <source>
        <dbReference type="EMBL" id="MDI6447563.1"/>
    </source>
</evidence>
<evidence type="ECO:0000256" key="1">
    <source>
        <dbReference type="ARBA" id="ARBA00001966"/>
    </source>
</evidence>
<dbReference type="InterPro" id="IPR007197">
    <property type="entry name" value="rSAM"/>
</dbReference>
<comment type="similarity">
    <text evidence="2">Belongs to the anaerobic coproporphyrinogen-III oxidase family. HemW subfamily.</text>
</comment>
<keyword evidence="10" id="KW-0004">4Fe-4S</keyword>
<dbReference type="InterPro" id="IPR034505">
    <property type="entry name" value="Coproporphyrinogen-III_oxidase"/>
</dbReference>
<proteinExistence type="inferred from homology"/>
<dbReference type="GO" id="GO:0051539">
    <property type="term" value="F:4 iron, 4 sulfur cluster binding"/>
    <property type="evidence" value="ECO:0007669"/>
    <property type="project" value="UniProtKB-UniRule"/>
</dbReference>
<gene>
    <name evidence="12" type="primary">hemW</name>
    <name evidence="12" type="ORF">QJ522_00790</name>
</gene>
<dbReference type="Pfam" id="PF06969">
    <property type="entry name" value="HemN_C"/>
    <property type="match status" value="1"/>
</dbReference>
<dbReference type="EMBL" id="JASCXX010000001">
    <property type="protein sequence ID" value="MDI6447563.1"/>
    <property type="molecule type" value="Genomic_DNA"/>
</dbReference>
<dbReference type="Proteomes" id="UP001431776">
    <property type="component" value="Unassembled WGS sequence"/>
</dbReference>
<dbReference type="GO" id="GO:0004109">
    <property type="term" value="F:coproporphyrinogen oxidase activity"/>
    <property type="evidence" value="ECO:0007669"/>
    <property type="project" value="InterPro"/>
</dbReference>
<comment type="function">
    <text evidence="10">Probably acts as a heme chaperone, transferring heme to an unknown acceptor. Binds one molecule of heme per monomer, possibly covalently. Binds 1 [4Fe-4S] cluster. The cluster is coordinated with 3 cysteines and an exchangeable S-adenosyl-L-methionine.</text>
</comment>
<keyword evidence="7 10" id="KW-0408">Iron</keyword>
<protein>
    <recommendedName>
        <fullName evidence="3 10">Heme chaperone HemW</fullName>
    </recommendedName>
</protein>
<dbReference type="AlphaFoldDB" id="A0AAW6TPI6"/>
<dbReference type="InterPro" id="IPR006638">
    <property type="entry name" value="Elp3/MiaA/NifB-like_rSAM"/>
</dbReference>
<keyword evidence="10" id="KW-0963">Cytoplasm</keyword>
<accession>A0AAW6TPI6</accession>
<keyword evidence="4 10" id="KW-0349">Heme</keyword>
<comment type="cofactor">
    <cofactor evidence="1">
        <name>[4Fe-4S] cluster</name>
        <dbReference type="ChEBI" id="CHEBI:49883"/>
    </cofactor>
</comment>
<dbReference type="GO" id="GO:0046872">
    <property type="term" value="F:metal ion binding"/>
    <property type="evidence" value="ECO:0007669"/>
    <property type="project" value="UniProtKB-UniRule"/>
</dbReference>
<evidence type="ECO:0000256" key="2">
    <source>
        <dbReference type="ARBA" id="ARBA00006100"/>
    </source>
</evidence>
<evidence type="ECO:0000256" key="10">
    <source>
        <dbReference type="RuleBase" id="RU364116"/>
    </source>
</evidence>
<dbReference type="GO" id="GO:0006779">
    <property type="term" value="P:porphyrin-containing compound biosynthetic process"/>
    <property type="evidence" value="ECO:0007669"/>
    <property type="project" value="InterPro"/>
</dbReference>
<evidence type="ECO:0000256" key="3">
    <source>
        <dbReference type="ARBA" id="ARBA00017228"/>
    </source>
</evidence>
<dbReference type="SFLD" id="SFLDF00562">
    <property type="entry name" value="HemN-like__clustered_with_heat"/>
    <property type="match status" value="1"/>
</dbReference>
<organism evidence="12 13">
    <name type="scientific">Anaerobaca lacustris</name>
    <dbReference type="NCBI Taxonomy" id="3044600"/>
    <lineage>
        <taxon>Bacteria</taxon>
        <taxon>Pseudomonadati</taxon>
        <taxon>Planctomycetota</taxon>
        <taxon>Phycisphaerae</taxon>
        <taxon>Sedimentisphaerales</taxon>
        <taxon>Anaerobacaceae</taxon>
        <taxon>Anaerobaca</taxon>
    </lineage>
</organism>
<dbReference type="InterPro" id="IPR004559">
    <property type="entry name" value="HemW-like"/>
</dbReference>
<keyword evidence="13" id="KW-1185">Reference proteome</keyword>
<keyword evidence="9 10" id="KW-0143">Chaperone</keyword>
<feature type="domain" description="Radical SAM core" evidence="11">
    <location>
        <begin position="7"/>
        <end position="238"/>
    </location>
</feature>
<dbReference type="InterPro" id="IPR010723">
    <property type="entry name" value="HemN_C"/>
</dbReference>
<dbReference type="InterPro" id="IPR058240">
    <property type="entry name" value="rSAM_sf"/>
</dbReference>
<dbReference type="PANTHER" id="PTHR13932">
    <property type="entry name" value="COPROPORPHYRINIGEN III OXIDASE"/>
    <property type="match status" value="1"/>
</dbReference>
<dbReference type="Pfam" id="PF04055">
    <property type="entry name" value="Radical_SAM"/>
    <property type="match status" value="1"/>
</dbReference>
<dbReference type="PROSITE" id="PS51918">
    <property type="entry name" value="RADICAL_SAM"/>
    <property type="match status" value="1"/>
</dbReference>
<dbReference type="NCBIfam" id="TIGR00539">
    <property type="entry name" value="hemN_rel"/>
    <property type="match status" value="1"/>
</dbReference>
<reference evidence="12" key="1">
    <citation type="submission" date="2023-05" db="EMBL/GenBank/DDBJ databases">
        <title>Anaerotaeda fermentans gen. nov., sp. nov., a novel anaerobic planctomycete of the new family within the order Sedimentisphaerales isolated from Taman Peninsula, Russia.</title>
        <authorList>
            <person name="Khomyakova M.A."/>
            <person name="Merkel A.Y."/>
            <person name="Slobodkin A.I."/>
        </authorList>
    </citation>
    <scope>NUCLEOTIDE SEQUENCE</scope>
    <source>
        <strain evidence="12">M17dextr</strain>
    </source>
</reference>
<evidence type="ECO:0000313" key="13">
    <source>
        <dbReference type="Proteomes" id="UP001431776"/>
    </source>
</evidence>
<keyword evidence="5 10" id="KW-0949">S-adenosyl-L-methionine</keyword>
<keyword evidence="8 10" id="KW-0411">Iron-sulfur</keyword>
<dbReference type="RefSeq" id="WP_349242974.1">
    <property type="nucleotide sequence ID" value="NZ_JASCXX010000001.1"/>
</dbReference>
<comment type="caution">
    <text evidence="12">The sequence shown here is derived from an EMBL/GenBank/DDBJ whole genome shotgun (WGS) entry which is preliminary data.</text>
</comment>
<evidence type="ECO:0000256" key="8">
    <source>
        <dbReference type="ARBA" id="ARBA00023014"/>
    </source>
</evidence>
<dbReference type="CDD" id="cd01335">
    <property type="entry name" value="Radical_SAM"/>
    <property type="match status" value="1"/>
</dbReference>
<evidence type="ECO:0000256" key="4">
    <source>
        <dbReference type="ARBA" id="ARBA00022617"/>
    </source>
</evidence>
<evidence type="ECO:0000256" key="7">
    <source>
        <dbReference type="ARBA" id="ARBA00023004"/>
    </source>
</evidence>
<evidence type="ECO:0000256" key="6">
    <source>
        <dbReference type="ARBA" id="ARBA00022723"/>
    </source>
</evidence>
<dbReference type="SFLD" id="SFLDG01065">
    <property type="entry name" value="anaerobic_coproporphyrinogen-I"/>
    <property type="match status" value="1"/>
</dbReference>
<name>A0AAW6TPI6_9BACT</name>
<dbReference type="SMART" id="SM00729">
    <property type="entry name" value="Elp3"/>
    <property type="match status" value="1"/>
</dbReference>
<dbReference type="Gene3D" id="3.20.20.70">
    <property type="entry name" value="Aldolase class I"/>
    <property type="match status" value="1"/>
</dbReference>
<dbReference type="SFLD" id="SFLDG01082">
    <property type="entry name" value="B12-binding_domain_containing"/>
    <property type="match status" value="1"/>
</dbReference>